<evidence type="ECO:0000313" key="2">
    <source>
        <dbReference type="EMBL" id="QHC00692.1"/>
    </source>
</evidence>
<dbReference type="Proteomes" id="UP000463857">
    <property type="component" value="Chromosome"/>
</dbReference>
<dbReference type="OrthoDB" id="122135at2"/>
<evidence type="ECO:0000313" key="3">
    <source>
        <dbReference type="Proteomes" id="UP000463857"/>
    </source>
</evidence>
<dbReference type="GO" id="GO:0003700">
    <property type="term" value="F:DNA-binding transcription factor activity"/>
    <property type="evidence" value="ECO:0007669"/>
    <property type="project" value="InterPro"/>
</dbReference>
<dbReference type="PANTHER" id="PTHR33164:SF57">
    <property type="entry name" value="MARR-FAMILY TRANSCRIPTIONAL REGULATOR"/>
    <property type="match status" value="1"/>
</dbReference>
<dbReference type="AlphaFoldDB" id="A0A7L4YNT3"/>
<reference evidence="2 3" key="1">
    <citation type="journal article" date="2018" name="Int. J. Syst. Evol. Microbiol.">
        <title>Epidermidibacterium keratini gen. nov., sp. nov., a member of the family Sporichthyaceae, isolated from keratin epidermis.</title>
        <authorList>
            <person name="Lee D.G."/>
            <person name="Trujillo M.E."/>
            <person name="Kang S."/>
            <person name="Nam J.J."/>
            <person name="Kim Y.J."/>
        </authorList>
    </citation>
    <scope>NUCLEOTIDE SEQUENCE [LARGE SCALE GENOMIC DNA]</scope>
    <source>
        <strain evidence="2 3">EPI-7</strain>
    </source>
</reference>
<dbReference type="InterPro" id="IPR036388">
    <property type="entry name" value="WH-like_DNA-bd_sf"/>
</dbReference>
<dbReference type="PANTHER" id="PTHR33164">
    <property type="entry name" value="TRANSCRIPTIONAL REGULATOR, MARR FAMILY"/>
    <property type="match status" value="1"/>
</dbReference>
<dbReference type="EMBL" id="CP047156">
    <property type="protein sequence ID" value="QHC00692.1"/>
    <property type="molecule type" value="Genomic_DNA"/>
</dbReference>
<gene>
    <name evidence="2" type="ORF">EK0264_10585</name>
</gene>
<dbReference type="Pfam" id="PF12802">
    <property type="entry name" value="MarR_2"/>
    <property type="match status" value="1"/>
</dbReference>
<dbReference type="InterPro" id="IPR000835">
    <property type="entry name" value="HTH_MarR-typ"/>
</dbReference>
<sequence>MVKDRTNSSHDRLVPLGTLLSSAARRLSTDLDRALRDAGFQDVRAAHAPLFLAIDSDGSTATELAERAHMSKQAMGELVRYLTDRGYLTAIPNPADRRARILQLTDRGNDVLEVGLSLVGTFDAWFAEQVGARKVDDLRRTLQQIIAADWQPPRA</sequence>
<organism evidence="2 3">
    <name type="scientific">Epidermidibacterium keratini</name>
    <dbReference type="NCBI Taxonomy" id="1891644"/>
    <lineage>
        <taxon>Bacteria</taxon>
        <taxon>Bacillati</taxon>
        <taxon>Actinomycetota</taxon>
        <taxon>Actinomycetes</taxon>
        <taxon>Sporichthyales</taxon>
        <taxon>Sporichthyaceae</taxon>
        <taxon>Epidermidibacterium</taxon>
    </lineage>
</organism>
<evidence type="ECO:0000259" key="1">
    <source>
        <dbReference type="PROSITE" id="PS50995"/>
    </source>
</evidence>
<proteinExistence type="predicted"/>
<dbReference type="SMART" id="SM00347">
    <property type="entry name" value="HTH_MARR"/>
    <property type="match status" value="1"/>
</dbReference>
<name>A0A7L4YNT3_9ACTN</name>
<dbReference type="PROSITE" id="PS50995">
    <property type="entry name" value="HTH_MARR_2"/>
    <property type="match status" value="1"/>
</dbReference>
<dbReference type="Gene3D" id="1.10.10.10">
    <property type="entry name" value="Winged helix-like DNA-binding domain superfamily/Winged helix DNA-binding domain"/>
    <property type="match status" value="1"/>
</dbReference>
<feature type="domain" description="HTH marR-type" evidence="1">
    <location>
        <begin position="13"/>
        <end position="147"/>
    </location>
</feature>
<dbReference type="InParanoid" id="A0A7L4YNT3"/>
<dbReference type="InterPro" id="IPR036390">
    <property type="entry name" value="WH_DNA-bd_sf"/>
</dbReference>
<dbReference type="SUPFAM" id="SSF46785">
    <property type="entry name" value="Winged helix' DNA-binding domain"/>
    <property type="match status" value="1"/>
</dbReference>
<dbReference type="KEGG" id="eke:EK0264_10585"/>
<accession>A0A7L4YNT3</accession>
<keyword evidence="3" id="KW-1185">Reference proteome</keyword>
<protein>
    <submittedName>
        <fullName evidence="2">MarR family transcriptional regulator</fullName>
    </submittedName>
</protein>
<dbReference type="InterPro" id="IPR039422">
    <property type="entry name" value="MarR/SlyA-like"/>
</dbReference>
<dbReference type="RefSeq" id="WP_159545427.1">
    <property type="nucleotide sequence ID" value="NZ_CP047156.1"/>
</dbReference>
<dbReference type="GO" id="GO:0006950">
    <property type="term" value="P:response to stress"/>
    <property type="evidence" value="ECO:0007669"/>
    <property type="project" value="TreeGrafter"/>
</dbReference>